<evidence type="ECO:0000259" key="1">
    <source>
        <dbReference type="Pfam" id="PF00117"/>
    </source>
</evidence>
<name>A0ABQ4Q7Z5_9BURK</name>
<feature type="domain" description="Glutamine amidotransferase" evidence="1">
    <location>
        <begin position="79"/>
        <end position="207"/>
    </location>
</feature>
<dbReference type="PROSITE" id="PS51273">
    <property type="entry name" value="GATASE_TYPE_1"/>
    <property type="match status" value="1"/>
</dbReference>
<dbReference type="InterPro" id="IPR017926">
    <property type="entry name" value="GATASE"/>
</dbReference>
<keyword evidence="3" id="KW-1185">Reference proteome</keyword>
<reference evidence="2 3" key="1">
    <citation type="journal article" date="2022" name="Int. J. Syst. Evol. Microbiol.">
        <title>Noviherbaspirillum aridicola sp. nov., isolated from an arid soil in Pakistan.</title>
        <authorList>
            <person name="Khan I.U."/>
            <person name="Saqib M."/>
            <person name="Amin A."/>
            <person name="Hussain F."/>
            <person name="Li L."/>
            <person name="Liu Y.H."/>
            <person name="Fang B.Z."/>
            <person name="Ahmed I."/>
            <person name="Li W.J."/>
        </authorList>
    </citation>
    <scope>NUCLEOTIDE SEQUENCE [LARGE SCALE GENOMIC DNA]</scope>
    <source>
        <strain evidence="2 3">NCCP-691</strain>
    </source>
</reference>
<dbReference type="PANTHER" id="PTHR42695">
    <property type="entry name" value="GLUTAMINE AMIDOTRANSFERASE YLR126C-RELATED"/>
    <property type="match status" value="1"/>
</dbReference>
<sequence length="238" mass="25055">MAPLSTHRSAMKAIVVFKIGDTFDRLAARIGDFEDWIVAGLGPHPLPVRICDPRAGDGLPPPHEVAAAVVSGSHAMVTDRAAWSEALAEWLRAAVAARIPVLGICYGHQLLAHALGGEVGYHPGGIEIGTVSVTRTPQSDADALFARLPARFAAQAAHSQSVRRLPPGAVLLAGNDFEPHHAFRVGDCAWGVQFHPEFSPEATAAYIAHFGREGDASALPSDEAATVLASFAAVARDR</sequence>
<dbReference type="NCBIfam" id="NF006562">
    <property type="entry name" value="PRK09065.1"/>
    <property type="match status" value="1"/>
</dbReference>
<evidence type="ECO:0000313" key="2">
    <source>
        <dbReference type="EMBL" id="GIZ53313.1"/>
    </source>
</evidence>
<dbReference type="PRINTS" id="PR00096">
    <property type="entry name" value="GATASE"/>
</dbReference>
<proteinExistence type="predicted"/>
<dbReference type="CDD" id="cd01741">
    <property type="entry name" value="GATase1_1"/>
    <property type="match status" value="1"/>
</dbReference>
<dbReference type="InterPro" id="IPR029062">
    <property type="entry name" value="Class_I_gatase-like"/>
</dbReference>
<dbReference type="PANTHER" id="PTHR42695:SF5">
    <property type="entry name" value="GLUTAMINE AMIDOTRANSFERASE YLR126C-RELATED"/>
    <property type="match status" value="1"/>
</dbReference>
<dbReference type="Gene3D" id="3.40.50.880">
    <property type="match status" value="1"/>
</dbReference>
<comment type="caution">
    <text evidence="2">The sequence shown here is derived from an EMBL/GenBank/DDBJ whole genome shotgun (WGS) entry which is preliminary data.</text>
</comment>
<dbReference type="InterPro" id="IPR044992">
    <property type="entry name" value="ChyE-like"/>
</dbReference>
<gene>
    <name evidence="2" type="ORF">NCCP691_33270</name>
</gene>
<dbReference type="Proteomes" id="UP000887222">
    <property type="component" value="Unassembled WGS sequence"/>
</dbReference>
<organism evidence="2 3">
    <name type="scientific">Noviherbaspirillum aridicola</name>
    <dbReference type="NCBI Taxonomy" id="2849687"/>
    <lineage>
        <taxon>Bacteria</taxon>
        <taxon>Pseudomonadati</taxon>
        <taxon>Pseudomonadota</taxon>
        <taxon>Betaproteobacteria</taxon>
        <taxon>Burkholderiales</taxon>
        <taxon>Oxalobacteraceae</taxon>
        <taxon>Noviherbaspirillum</taxon>
    </lineage>
</organism>
<evidence type="ECO:0000313" key="3">
    <source>
        <dbReference type="Proteomes" id="UP000887222"/>
    </source>
</evidence>
<dbReference type="EMBL" id="BPMK01000016">
    <property type="protein sequence ID" value="GIZ53313.1"/>
    <property type="molecule type" value="Genomic_DNA"/>
</dbReference>
<accession>A0ABQ4Q7Z5</accession>
<dbReference type="Pfam" id="PF00117">
    <property type="entry name" value="GATase"/>
    <property type="match status" value="1"/>
</dbReference>
<protein>
    <recommendedName>
        <fullName evidence="1">Glutamine amidotransferase domain-containing protein</fullName>
    </recommendedName>
</protein>
<dbReference type="SUPFAM" id="SSF52317">
    <property type="entry name" value="Class I glutamine amidotransferase-like"/>
    <property type="match status" value="1"/>
</dbReference>